<organism evidence="10 11">
    <name type="scientific">Candidatus Onthousia excrementipullorum</name>
    <dbReference type="NCBI Taxonomy" id="2840884"/>
    <lineage>
        <taxon>Bacteria</taxon>
        <taxon>Bacillati</taxon>
        <taxon>Bacillota</taxon>
        <taxon>Bacilli</taxon>
        <taxon>Candidatus Onthousia</taxon>
    </lineage>
</organism>
<reference evidence="10" key="1">
    <citation type="submission" date="2020-10" db="EMBL/GenBank/DDBJ databases">
        <authorList>
            <person name="Gilroy R."/>
        </authorList>
    </citation>
    <scope>NUCLEOTIDE SEQUENCE</scope>
    <source>
        <strain evidence="10">CHK184-20233</strain>
    </source>
</reference>
<evidence type="ECO:0000256" key="6">
    <source>
        <dbReference type="PROSITE-ProRule" id="PRU00169"/>
    </source>
</evidence>
<dbReference type="Pfam" id="PF00486">
    <property type="entry name" value="Trans_reg_C"/>
    <property type="match status" value="1"/>
</dbReference>
<dbReference type="Gene3D" id="1.10.10.10">
    <property type="entry name" value="Winged helix-like DNA-binding domain superfamily/Winged helix DNA-binding domain"/>
    <property type="match status" value="1"/>
</dbReference>
<evidence type="ECO:0000256" key="5">
    <source>
        <dbReference type="ARBA" id="ARBA00023163"/>
    </source>
</evidence>
<feature type="domain" description="OmpR/PhoB-type" evidence="9">
    <location>
        <begin position="124"/>
        <end position="220"/>
    </location>
</feature>
<dbReference type="InterPro" id="IPR039420">
    <property type="entry name" value="WalR-like"/>
</dbReference>
<sequence length="220" mass="25975">MERILIIEDDKTIREELSILLTNNNYNVSSIEEFLNIEKYLKEINPDLILLDINLPNTNGYEVIKKIKKVTLKPVIFVTSRNTLEDEIKSLSSGGYDFITKPYNKELLLLKIRKCLDEVNPKNHKELVVNGVVLDLHLSLIKYQDKEIELTRNEFLLMYYLFLNYPNTLSKDMLIEYLWNDKFYLDENILIVNINRLRNKLRDIGLDDFIKTVRGVGYKL</sequence>
<evidence type="ECO:0000259" key="8">
    <source>
        <dbReference type="PROSITE" id="PS50110"/>
    </source>
</evidence>
<evidence type="ECO:0000256" key="2">
    <source>
        <dbReference type="ARBA" id="ARBA00023012"/>
    </source>
</evidence>
<keyword evidence="3" id="KW-0805">Transcription regulation</keyword>
<keyword evidence="1 6" id="KW-0597">Phosphoprotein</keyword>
<gene>
    <name evidence="10" type="ORF">IAB38_02560</name>
</gene>
<feature type="modified residue" description="4-aspartylphosphate" evidence="6">
    <location>
        <position position="52"/>
    </location>
</feature>
<proteinExistence type="predicted"/>
<evidence type="ECO:0000256" key="7">
    <source>
        <dbReference type="PROSITE-ProRule" id="PRU01091"/>
    </source>
</evidence>
<evidence type="ECO:0000256" key="4">
    <source>
        <dbReference type="ARBA" id="ARBA00023125"/>
    </source>
</evidence>
<accession>A0A9D1DU57</accession>
<evidence type="ECO:0000256" key="3">
    <source>
        <dbReference type="ARBA" id="ARBA00023015"/>
    </source>
</evidence>
<dbReference type="Pfam" id="PF00072">
    <property type="entry name" value="Response_reg"/>
    <property type="match status" value="1"/>
</dbReference>
<dbReference type="CDD" id="cd00383">
    <property type="entry name" value="trans_reg_C"/>
    <property type="match status" value="1"/>
</dbReference>
<dbReference type="SUPFAM" id="SSF52172">
    <property type="entry name" value="CheY-like"/>
    <property type="match status" value="1"/>
</dbReference>
<dbReference type="EMBL" id="DVHC01000027">
    <property type="protein sequence ID" value="HIR58909.1"/>
    <property type="molecule type" value="Genomic_DNA"/>
</dbReference>
<keyword evidence="5" id="KW-0804">Transcription</keyword>
<evidence type="ECO:0000259" key="9">
    <source>
        <dbReference type="PROSITE" id="PS51755"/>
    </source>
</evidence>
<dbReference type="InterPro" id="IPR036388">
    <property type="entry name" value="WH-like_DNA-bd_sf"/>
</dbReference>
<dbReference type="SMART" id="SM00448">
    <property type="entry name" value="REC"/>
    <property type="match status" value="1"/>
</dbReference>
<dbReference type="Proteomes" id="UP000824232">
    <property type="component" value="Unassembled WGS sequence"/>
</dbReference>
<feature type="DNA-binding region" description="OmpR/PhoB-type" evidence="7">
    <location>
        <begin position="124"/>
        <end position="220"/>
    </location>
</feature>
<dbReference type="PANTHER" id="PTHR48111:SF43">
    <property type="entry name" value="STAGE 0 SPORULATION PROTEIN A HOMOLOG"/>
    <property type="match status" value="1"/>
</dbReference>
<evidence type="ECO:0000256" key="1">
    <source>
        <dbReference type="ARBA" id="ARBA00022553"/>
    </source>
</evidence>
<reference evidence="10" key="2">
    <citation type="journal article" date="2021" name="PeerJ">
        <title>Extensive microbial diversity within the chicken gut microbiome revealed by metagenomics and culture.</title>
        <authorList>
            <person name="Gilroy R."/>
            <person name="Ravi A."/>
            <person name="Getino M."/>
            <person name="Pursley I."/>
            <person name="Horton D.L."/>
            <person name="Alikhan N.F."/>
            <person name="Baker D."/>
            <person name="Gharbi K."/>
            <person name="Hall N."/>
            <person name="Watson M."/>
            <person name="Adriaenssens E.M."/>
            <person name="Foster-Nyarko E."/>
            <person name="Jarju S."/>
            <person name="Secka A."/>
            <person name="Antonio M."/>
            <person name="Oren A."/>
            <person name="Chaudhuri R.R."/>
            <person name="La Ragione R."/>
            <person name="Hildebrand F."/>
            <person name="Pallen M.J."/>
        </authorList>
    </citation>
    <scope>NUCLEOTIDE SEQUENCE</scope>
    <source>
        <strain evidence="10">CHK184-20233</strain>
    </source>
</reference>
<dbReference type="SMART" id="SM00862">
    <property type="entry name" value="Trans_reg_C"/>
    <property type="match status" value="1"/>
</dbReference>
<dbReference type="AlphaFoldDB" id="A0A9D1DU57"/>
<evidence type="ECO:0000313" key="11">
    <source>
        <dbReference type="Proteomes" id="UP000824232"/>
    </source>
</evidence>
<name>A0A9D1DU57_9FIRM</name>
<dbReference type="GO" id="GO:0000156">
    <property type="term" value="F:phosphorelay response regulator activity"/>
    <property type="evidence" value="ECO:0007669"/>
    <property type="project" value="TreeGrafter"/>
</dbReference>
<feature type="domain" description="Response regulatory" evidence="8">
    <location>
        <begin position="3"/>
        <end position="116"/>
    </location>
</feature>
<keyword evidence="2" id="KW-0902">Two-component regulatory system</keyword>
<dbReference type="InterPro" id="IPR011006">
    <property type="entry name" value="CheY-like_superfamily"/>
</dbReference>
<dbReference type="PROSITE" id="PS50110">
    <property type="entry name" value="RESPONSE_REGULATORY"/>
    <property type="match status" value="1"/>
</dbReference>
<protein>
    <submittedName>
        <fullName evidence="10">Response regulator transcription factor</fullName>
    </submittedName>
</protein>
<dbReference type="InterPro" id="IPR001789">
    <property type="entry name" value="Sig_transdc_resp-reg_receiver"/>
</dbReference>
<dbReference type="Gene3D" id="3.40.50.2300">
    <property type="match status" value="1"/>
</dbReference>
<evidence type="ECO:0000313" key="10">
    <source>
        <dbReference type="EMBL" id="HIR58909.1"/>
    </source>
</evidence>
<dbReference type="GO" id="GO:0005829">
    <property type="term" value="C:cytosol"/>
    <property type="evidence" value="ECO:0007669"/>
    <property type="project" value="TreeGrafter"/>
</dbReference>
<dbReference type="GO" id="GO:0032993">
    <property type="term" value="C:protein-DNA complex"/>
    <property type="evidence" value="ECO:0007669"/>
    <property type="project" value="TreeGrafter"/>
</dbReference>
<dbReference type="GO" id="GO:0006355">
    <property type="term" value="P:regulation of DNA-templated transcription"/>
    <property type="evidence" value="ECO:0007669"/>
    <property type="project" value="InterPro"/>
</dbReference>
<dbReference type="InterPro" id="IPR001867">
    <property type="entry name" value="OmpR/PhoB-type_DNA-bd"/>
</dbReference>
<dbReference type="PROSITE" id="PS51755">
    <property type="entry name" value="OMPR_PHOB"/>
    <property type="match status" value="1"/>
</dbReference>
<dbReference type="PANTHER" id="PTHR48111">
    <property type="entry name" value="REGULATOR OF RPOS"/>
    <property type="match status" value="1"/>
</dbReference>
<keyword evidence="4 7" id="KW-0238">DNA-binding</keyword>
<dbReference type="GO" id="GO:0000976">
    <property type="term" value="F:transcription cis-regulatory region binding"/>
    <property type="evidence" value="ECO:0007669"/>
    <property type="project" value="TreeGrafter"/>
</dbReference>
<comment type="caution">
    <text evidence="10">The sequence shown here is derived from an EMBL/GenBank/DDBJ whole genome shotgun (WGS) entry which is preliminary data.</text>
</comment>